<dbReference type="KEGG" id="blr:BRLA_c028300"/>
<evidence type="ECO:0000256" key="3">
    <source>
        <dbReference type="ARBA" id="ARBA00022840"/>
    </source>
</evidence>
<feature type="binding site" evidence="4">
    <location>
        <begin position="1132"/>
        <end position="1139"/>
    </location>
    <ligand>
        <name>ATP</name>
        <dbReference type="ChEBI" id="CHEBI:30616"/>
    </ligand>
</feature>
<dbReference type="Gene3D" id="3.40.50.300">
    <property type="entry name" value="P-loop containing nucleotide triphosphate hydrolases"/>
    <property type="match status" value="4"/>
</dbReference>
<dbReference type="GO" id="GO:0003677">
    <property type="term" value="F:DNA binding"/>
    <property type="evidence" value="ECO:0007669"/>
    <property type="project" value="InterPro"/>
</dbReference>
<gene>
    <name evidence="8" type="primary">eccCa1</name>
    <name evidence="8" type="ORF">BRLA_c028300</name>
</gene>
<feature type="binding site" evidence="4">
    <location>
        <begin position="832"/>
        <end position="839"/>
    </location>
    <ligand>
        <name>ATP</name>
        <dbReference type="ChEBI" id="CHEBI:30616"/>
    </ligand>
</feature>
<dbReference type="GO" id="GO:0005524">
    <property type="term" value="F:ATP binding"/>
    <property type="evidence" value="ECO:0007669"/>
    <property type="project" value="UniProtKB-UniRule"/>
</dbReference>
<keyword evidence="6" id="KW-1133">Transmembrane helix</keyword>
<feature type="domain" description="FtsK" evidence="7">
    <location>
        <begin position="816"/>
        <end position="998"/>
    </location>
</feature>
<feature type="domain" description="FtsK" evidence="7">
    <location>
        <begin position="1112"/>
        <end position="1328"/>
    </location>
</feature>
<dbReference type="SMART" id="SM00382">
    <property type="entry name" value="AAA"/>
    <property type="match status" value="2"/>
</dbReference>
<dbReference type="GO" id="GO:0016020">
    <property type="term" value="C:membrane"/>
    <property type="evidence" value="ECO:0007669"/>
    <property type="project" value="UniProtKB-SubCell"/>
</dbReference>
<evidence type="ECO:0000256" key="6">
    <source>
        <dbReference type="SAM" id="Phobius"/>
    </source>
</evidence>
<dbReference type="EMBL" id="CP007806">
    <property type="protein sequence ID" value="AIG27144.1"/>
    <property type="molecule type" value="Genomic_DNA"/>
</dbReference>
<evidence type="ECO:0000313" key="8">
    <source>
        <dbReference type="EMBL" id="AIG27144.1"/>
    </source>
</evidence>
<keyword evidence="2 4" id="KW-0547">Nucleotide-binding</keyword>
<dbReference type="PROSITE" id="PS50901">
    <property type="entry name" value="FTSK"/>
    <property type="match status" value="3"/>
</dbReference>
<dbReference type="NCBIfam" id="TIGR03928">
    <property type="entry name" value="T7_EssCb_Firm"/>
    <property type="match status" value="1"/>
</dbReference>
<feature type="transmembrane region" description="Helical" evidence="6">
    <location>
        <begin position="68"/>
        <end position="91"/>
    </location>
</feature>
<evidence type="ECO:0000256" key="2">
    <source>
        <dbReference type="ARBA" id="ARBA00022741"/>
    </source>
</evidence>
<dbReference type="PANTHER" id="PTHR22683:SF1">
    <property type="entry name" value="TYPE VII SECRETION SYSTEM PROTEIN ESSC"/>
    <property type="match status" value="1"/>
</dbReference>
<dbReference type="InterPro" id="IPR027417">
    <property type="entry name" value="P-loop_NTPase"/>
</dbReference>
<name>A0A075R5N1_BRELA</name>
<dbReference type="PANTHER" id="PTHR22683">
    <property type="entry name" value="SPORULATION PROTEIN RELATED"/>
    <property type="match status" value="1"/>
</dbReference>
<dbReference type="STRING" id="1042163.BRLA_c028300"/>
<dbReference type="RefSeq" id="WP_003336003.1">
    <property type="nucleotide sequence ID" value="NZ_CP007806.1"/>
</dbReference>
<evidence type="ECO:0000313" key="9">
    <source>
        <dbReference type="Proteomes" id="UP000005850"/>
    </source>
</evidence>
<keyword evidence="3 4" id="KW-0067">ATP-binding</keyword>
<feature type="transmembrane region" description="Helical" evidence="6">
    <location>
        <begin position="34"/>
        <end position="56"/>
    </location>
</feature>
<keyword evidence="6" id="KW-0472">Membrane</keyword>
<keyword evidence="1" id="KW-0677">Repeat</keyword>
<evidence type="ECO:0000256" key="5">
    <source>
        <dbReference type="SAM" id="Coils"/>
    </source>
</evidence>
<reference evidence="8 9" key="1">
    <citation type="journal article" date="2011" name="J. Bacteriol.">
        <title>Genome sequence of Brevibacillus laterosporus LMG 15441, a pathogen of invertebrates.</title>
        <authorList>
            <person name="Djukic M."/>
            <person name="Poehlein A."/>
            <person name="Thurmer A."/>
            <person name="Daniel R."/>
        </authorList>
    </citation>
    <scope>NUCLEOTIDE SEQUENCE [LARGE SCALE GENOMIC DNA]</scope>
    <source>
        <strain evidence="8 9">LMG 15441</strain>
    </source>
</reference>
<protein>
    <submittedName>
        <fullName evidence="8">Putative type VII secretion system protein EccCa1</fullName>
    </submittedName>
</protein>
<dbReference type="InterPro" id="IPR002543">
    <property type="entry name" value="FtsK_dom"/>
</dbReference>
<evidence type="ECO:0000259" key="7">
    <source>
        <dbReference type="PROSITE" id="PS50901"/>
    </source>
</evidence>
<dbReference type="InterPro" id="IPR023839">
    <property type="entry name" value="Firmicutes_EssC_C"/>
</dbReference>
<dbReference type="eggNOG" id="COG1674">
    <property type="taxonomic scope" value="Bacteria"/>
</dbReference>
<proteinExistence type="predicted"/>
<evidence type="ECO:0000256" key="1">
    <source>
        <dbReference type="ARBA" id="ARBA00022737"/>
    </source>
</evidence>
<feature type="coiled-coil region" evidence="5">
    <location>
        <begin position="98"/>
        <end position="132"/>
    </location>
</feature>
<dbReference type="SUPFAM" id="SSF52540">
    <property type="entry name" value="P-loop containing nucleoside triphosphate hydrolases"/>
    <property type="match status" value="2"/>
</dbReference>
<feature type="binding site" evidence="4">
    <location>
        <begin position="491"/>
        <end position="498"/>
    </location>
    <ligand>
        <name>ATP</name>
        <dbReference type="ChEBI" id="CHEBI:30616"/>
    </ligand>
</feature>
<dbReference type="Pfam" id="PF01580">
    <property type="entry name" value="FtsK_SpoIIIE"/>
    <property type="match status" value="3"/>
</dbReference>
<keyword evidence="5" id="KW-0175">Coiled coil</keyword>
<feature type="domain" description="FtsK" evidence="7">
    <location>
        <begin position="467"/>
        <end position="664"/>
    </location>
</feature>
<sequence>MAYDYFQRSPRLKRTLPKQTVEIHRPPLVPQPPAFSIISILIPIIITGISLFAYLYMGSRMNTGNKNFFVFQMIFMSTMIISYTVPVFTYLHNKRKYRRQAETRTIQYQEQLEKHRRELKELQMEQQAIMHELNPSVWECIQRIEERSSSLWERSARDEDFLQLRLGLGTLPATYQIIAPKQEGYETEPLIEEAQALAQAFERVESVPIQLPLYQSKVIGVVGEQEAILNAIRVMVLQMATHHSPDEVKIAAFYPEWEEEQWKWLRWLPHTWDDEQTMRFVAQEKGSAHQLLDVLYSQLNRRKMTRATDFRKEAELPCWVFILSAPHLIEDEPILPLLLKEAEAIGACTILLADRKDSLPMQCQLIVEIQGNRGVCKETVTGDVTGLEEGEIACTIDDLPLDKAEHAARMMAGVKVKRSTSAEIPQRLSLFELLGIEKIEDLDVTALWQANRFPQSLPVPVGVRTGGKKVLLNIHDKIERRGHGPHGLMAGTTGSGKSEAIQSIVASLAVHYHPHEMTFLLIDYKGGGMSNTFRDLPHLVGSITNLDDQLVERAMVSLRAELIRRQKILNEAGDLQHIDEYYETTWRMTHPLPHLVIIIDEFAQLKKEQPEFMNELISIATIGRTLGVHVILATQKPGGVVDDKIWSNARFRICLRVQDDADSREMLKIPDAAWITTPGRGYLQVGSNEEFDLVQFAWSGAPYLAEQTRNQKEPEIYEVSLSGKRTKCEIKEELNTDQTRKQKKQLQVLMEYLASVAEKEGVSRLPGPWLPPLPKQLALEDISACTYGWNGKEWRANAPGLSAIVGLVDDVAQQRQEPLLLSLEEGHLPIYGMPGTGKTTFLQTLLLSLATRYSPEHLHFYLLDFGRTLRDFSYLPHVGSVILDEETDKIKRLFRYLLEEVGRRRELLANSGVKTLRAYQMSTGKTVPRIVVCIDGYLNFRNQYSYENDQLEQLVREGGSVGLSFVVTANRITDIVERIRGNFSLGIAFELSDPSDYYFAVGRPTKPPVHLSEGRGLVKGQVPPLEFQTALPIAGNDDMQRSVRLRNVMEQMSIAWNGDRPKEILSLPEVIFLEELLAIKSVIPNKSSLSSITDISISSPSNSFRVPVGIYVDDLTLFEVDVKEGPYFVVGSPMEGGKTSFLMTWVLSLCDRVSPQDLEIYCIDFRPSSASLLALEHVTHVKGTATRESELTELLTTLSTKIKMRHTHDDQLNNQSYREQSTSSQMCKEELFNQAESIKTDKLEDQNHKEPALLLVIDDADLFFKQITDYQIKDQLTQLLRQGRSRDLYVIISGVPSDFPYSSNDWLSEIKNMQTGFLFGSIDANDLAFLKIPSTEASHYPHAAYNKMLPPGQGYFAKRRYHRVKVAMPFNEERSLQELIHTINEKWVQKDACRPIDSQNKSYC</sequence>
<keyword evidence="6" id="KW-0812">Transmembrane</keyword>
<dbReference type="InterPro" id="IPR003593">
    <property type="entry name" value="AAA+_ATPase"/>
</dbReference>
<dbReference type="HOGENOM" id="CLU_003134_2_1_9"/>
<organism evidence="8 9">
    <name type="scientific">Brevibacillus laterosporus LMG 15441</name>
    <dbReference type="NCBI Taxonomy" id="1042163"/>
    <lineage>
        <taxon>Bacteria</taxon>
        <taxon>Bacillati</taxon>
        <taxon>Bacillota</taxon>
        <taxon>Bacilli</taxon>
        <taxon>Bacillales</taxon>
        <taxon>Paenibacillaceae</taxon>
        <taxon>Brevibacillus</taxon>
    </lineage>
</organism>
<keyword evidence="9" id="KW-1185">Reference proteome</keyword>
<dbReference type="CDD" id="cd01127">
    <property type="entry name" value="TrwB_TraG_TraD_VirD4"/>
    <property type="match status" value="1"/>
</dbReference>
<accession>A0A075R5N1</accession>
<evidence type="ECO:0000256" key="4">
    <source>
        <dbReference type="PROSITE-ProRule" id="PRU00289"/>
    </source>
</evidence>
<dbReference type="InterPro" id="IPR050206">
    <property type="entry name" value="FtsK/SpoIIIE/SftA"/>
</dbReference>
<dbReference type="Proteomes" id="UP000005850">
    <property type="component" value="Chromosome"/>
</dbReference>